<dbReference type="PROSITE" id="PS00455">
    <property type="entry name" value="AMP_BINDING"/>
    <property type="match status" value="1"/>
</dbReference>
<name>A0A0K6IHP7_9GAMM</name>
<feature type="domain" description="AMP-dependent synthetase/ligase" evidence="2">
    <location>
        <begin position="7"/>
        <end position="323"/>
    </location>
</feature>
<evidence type="ECO:0000256" key="1">
    <source>
        <dbReference type="ARBA" id="ARBA00022598"/>
    </source>
</evidence>
<evidence type="ECO:0000313" key="4">
    <source>
        <dbReference type="Proteomes" id="UP000182769"/>
    </source>
</evidence>
<dbReference type="AlphaFoldDB" id="A0A0K6IHP7"/>
<dbReference type="Pfam" id="PF00501">
    <property type="entry name" value="AMP-binding"/>
    <property type="match status" value="1"/>
</dbReference>
<dbReference type="InterPro" id="IPR042099">
    <property type="entry name" value="ANL_N_sf"/>
</dbReference>
<keyword evidence="4" id="KW-1185">Reference proteome</keyword>
<dbReference type="PANTHER" id="PTHR43767:SF8">
    <property type="entry name" value="LONG-CHAIN-FATTY-ACID--COA LIGASE"/>
    <property type="match status" value="1"/>
</dbReference>
<keyword evidence="1" id="KW-0436">Ligase</keyword>
<dbReference type="Gene3D" id="3.40.50.12780">
    <property type="entry name" value="N-terminal domain of ligase-like"/>
    <property type="match status" value="1"/>
</dbReference>
<dbReference type="STRING" id="1137284.GCA_001418205_00471"/>
<evidence type="ECO:0000259" key="2">
    <source>
        <dbReference type="Pfam" id="PF00501"/>
    </source>
</evidence>
<dbReference type="InterPro" id="IPR020845">
    <property type="entry name" value="AMP-binding_CS"/>
</dbReference>
<dbReference type="SUPFAM" id="SSF56801">
    <property type="entry name" value="Acetyl-CoA synthetase-like"/>
    <property type="match status" value="1"/>
</dbReference>
<dbReference type="Proteomes" id="UP000182769">
    <property type="component" value="Unassembled WGS sequence"/>
</dbReference>
<accession>A0A0K6IHP7</accession>
<organism evidence="3 4">
    <name type="scientific">Marinomonas fungiae</name>
    <dbReference type="NCBI Taxonomy" id="1137284"/>
    <lineage>
        <taxon>Bacteria</taxon>
        <taxon>Pseudomonadati</taxon>
        <taxon>Pseudomonadota</taxon>
        <taxon>Gammaproteobacteria</taxon>
        <taxon>Oceanospirillales</taxon>
        <taxon>Oceanospirillaceae</taxon>
        <taxon>Marinomonas</taxon>
    </lineage>
</organism>
<evidence type="ECO:0000313" key="3">
    <source>
        <dbReference type="EMBL" id="CUB02629.1"/>
    </source>
</evidence>
<dbReference type="RefSeq" id="WP_245624609.1">
    <property type="nucleotide sequence ID" value="NZ_CYHG01000001.1"/>
</dbReference>
<dbReference type="InterPro" id="IPR000873">
    <property type="entry name" value="AMP-dep_synth/lig_dom"/>
</dbReference>
<dbReference type="InterPro" id="IPR050237">
    <property type="entry name" value="ATP-dep_AMP-bd_enzyme"/>
</dbReference>
<dbReference type="EMBL" id="CYHG01000001">
    <property type="protein sequence ID" value="CUB02629.1"/>
    <property type="molecule type" value="Genomic_DNA"/>
</dbReference>
<reference evidence="4" key="1">
    <citation type="submission" date="2015-08" db="EMBL/GenBank/DDBJ databases">
        <authorList>
            <person name="Varghese N."/>
        </authorList>
    </citation>
    <scope>NUCLEOTIDE SEQUENCE [LARGE SCALE GENOMIC DNA]</scope>
    <source>
        <strain evidence="4">JCM 18476</strain>
    </source>
</reference>
<dbReference type="GO" id="GO:0016874">
    <property type="term" value="F:ligase activity"/>
    <property type="evidence" value="ECO:0007669"/>
    <property type="project" value="UniProtKB-KW"/>
</dbReference>
<sequence length="486" mass="52825">MMWYFSQKWQHNVALADADNQLTYNELVNAVETRRAWLADQKVSRVALFMDNSIEWALFDLACQQANICCVPVPVFFSAQQTEYLLQASASELLVVGPTQANTLEEVSKQTPFAKVLFQRLHPSAAPLLPAGTHKITFTSGTTGTPKGVCLSNESQLTVARSLASTIGLAQVKHLCLLPLATLLENIAGIYAPLMVGGTVYLASQAERGFQGSRLTQPQAMLSLISLQQPNSIILVPELLAFMVLACQQGWQPPASLEFIAVGGGKVSAALIEQARALGLPVFQGYGLSECASVVSLNTNNADQPSSAGKLLPHAQARLENGELIVSGNLFLGYMNQPESFYPTEFATGDLVSFEGDYLHIEGRCKNVLINSFGRNISPEWIEAELMASQCFRSVIVFGEAKPFCGALLVLAKADMPHNAIQATIDKVNAGLPDYAQIGDWLVSSEPLEQIEGLITSTGKPIRNAILSHFHDRIETMYEMNQCANF</sequence>
<gene>
    <name evidence="3" type="ORF">Ga0061065_101469</name>
</gene>
<dbReference type="Pfam" id="PF23562">
    <property type="entry name" value="AMP-binding_C_3"/>
    <property type="match status" value="1"/>
</dbReference>
<dbReference type="PANTHER" id="PTHR43767">
    <property type="entry name" value="LONG-CHAIN-FATTY-ACID--COA LIGASE"/>
    <property type="match status" value="1"/>
</dbReference>
<protein>
    <submittedName>
        <fullName evidence="3">Long-chain acyl-CoA synthetase (AMP-forming)</fullName>
    </submittedName>
</protein>
<proteinExistence type="predicted"/>